<feature type="transmembrane region" description="Helical" evidence="6">
    <location>
        <begin position="152"/>
        <end position="170"/>
    </location>
</feature>
<evidence type="ECO:0000313" key="7">
    <source>
        <dbReference type="EMBL" id="MFB9681437.1"/>
    </source>
</evidence>
<feature type="transmembrane region" description="Helical" evidence="6">
    <location>
        <begin position="209"/>
        <end position="227"/>
    </location>
</feature>
<keyword evidence="3 6" id="KW-0812">Transmembrane</keyword>
<dbReference type="Pfam" id="PF02653">
    <property type="entry name" value="BPD_transp_2"/>
    <property type="match status" value="1"/>
</dbReference>
<feature type="transmembrane region" description="Helical" evidence="6">
    <location>
        <begin position="283"/>
        <end position="302"/>
    </location>
</feature>
<dbReference type="RefSeq" id="WP_386162492.1">
    <property type="nucleotide sequence ID" value="NZ_JBHMBS010000033.1"/>
</dbReference>
<evidence type="ECO:0000313" key="8">
    <source>
        <dbReference type="Proteomes" id="UP001589610"/>
    </source>
</evidence>
<evidence type="ECO:0000256" key="3">
    <source>
        <dbReference type="ARBA" id="ARBA00022692"/>
    </source>
</evidence>
<feature type="transmembrane region" description="Helical" evidence="6">
    <location>
        <begin position="122"/>
        <end position="143"/>
    </location>
</feature>
<gene>
    <name evidence="7" type="ORF">ACFFRH_38665</name>
</gene>
<dbReference type="EMBL" id="JBHMBS010000033">
    <property type="protein sequence ID" value="MFB9681437.1"/>
    <property type="molecule type" value="Genomic_DNA"/>
</dbReference>
<feature type="transmembrane region" description="Helical" evidence="6">
    <location>
        <begin position="65"/>
        <end position="87"/>
    </location>
</feature>
<keyword evidence="8" id="KW-1185">Reference proteome</keyword>
<evidence type="ECO:0000256" key="5">
    <source>
        <dbReference type="ARBA" id="ARBA00023136"/>
    </source>
</evidence>
<reference evidence="7 8" key="1">
    <citation type="submission" date="2024-09" db="EMBL/GenBank/DDBJ databases">
        <authorList>
            <person name="Sun Q."/>
            <person name="Mori K."/>
        </authorList>
    </citation>
    <scope>NUCLEOTIDE SEQUENCE [LARGE SCALE GENOMIC DNA]</scope>
    <source>
        <strain evidence="7 8">JCM 3028</strain>
    </source>
</reference>
<accession>A0ABV5TQZ0</accession>
<feature type="transmembrane region" description="Helical" evidence="6">
    <location>
        <begin position="335"/>
        <end position="354"/>
    </location>
</feature>
<feature type="transmembrane region" description="Helical" evidence="6">
    <location>
        <begin position="21"/>
        <end position="45"/>
    </location>
</feature>
<comment type="subcellular location">
    <subcellularLocation>
        <location evidence="1">Cell membrane</location>
        <topology evidence="1">Multi-pass membrane protein</topology>
    </subcellularLocation>
</comment>
<proteinExistence type="predicted"/>
<evidence type="ECO:0000256" key="6">
    <source>
        <dbReference type="SAM" id="Phobius"/>
    </source>
</evidence>
<dbReference type="CDD" id="cd06580">
    <property type="entry name" value="TM_PBP1_transp_TpRbsC_like"/>
    <property type="match status" value="1"/>
</dbReference>
<comment type="caution">
    <text evidence="7">The sequence shown here is derived from an EMBL/GenBank/DDBJ whole genome shotgun (WGS) entry which is preliminary data.</text>
</comment>
<dbReference type="Proteomes" id="UP001589610">
    <property type="component" value="Unassembled WGS sequence"/>
</dbReference>
<sequence length="382" mass="39980">MSREKSTFADRLLGRVSPTGLLSLAAPLVAIVFAALITMVILTIIGAPPLDTLVSMAEYAIRPRSIVLTLNAATYFYLSALAVAIGFRMNLFNIGVDGQYRLAALTAAAVGGAVTLPAPLHVALIIFVAVLVGAGWAAIAGLLKVRRGVSEVISTIMLNAIATSVGFWLLNKERFAVEVAGSNNIGTKPIGPSGQVPGLAIISGTQTKVFGLIILSIAMGVLYHVVINRTRFGFDLRATGRSESAAVASGVNVKRMILISMILSGGVAGLVGMPQLLGASYSYSLDFPTGLGFTGIAIALLGRNHPVGIAFGALLWAFLDTSAGILQLQKISPDIVTIMQGTIVLSVIIAYELVHRYQISAEQRRVSRQLASTTPAKEGTPA</sequence>
<evidence type="ECO:0000256" key="4">
    <source>
        <dbReference type="ARBA" id="ARBA00022989"/>
    </source>
</evidence>
<feature type="transmembrane region" description="Helical" evidence="6">
    <location>
        <begin position="99"/>
        <end position="116"/>
    </location>
</feature>
<feature type="transmembrane region" description="Helical" evidence="6">
    <location>
        <begin position="257"/>
        <end position="277"/>
    </location>
</feature>
<evidence type="ECO:0000256" key="2">
    <source>
        <dbReference type="ARBA" id="ARBA00022475"/>
    </source>
</evidence>
<keyword evidence="2" id="KW-1003">Cell membrane</keyword>
<evidence type="ECO:0000256" key="1">
    <source>
        <dbReference type="ARBA" id="ARBA00004651"/>
    </source>
</evidence>
<dbReference type="PANTHER" id="PTHR47089:SF1">
    <property type="entry name" value="GUANOSINE ABC TRANSPORTER PERMEASE PROTEIN NUPP"/>
    <property type="match status" value="1"/>
</dbReference>
<keyword evidence="5 6" id="KW-0472">Membrane</keyword>
<feature type="transmembrane region" description="Helical" evidence="6">
    <location>
        <begin position="309"/>
        <end position="329"/>
    </location>
</feature>
<name>A0ABV5TQZ0_9ACTN</name>
<protein>
    <submittedName>
        <fullName evidence="7">ABC transporter permease</fullName>
    </submittedName>
</protein>
<keyword evidence="4 6" id="KW-1133">Transmembrane helix</keyword>
<dbReference type="InterPro" id="IPR001851">
    <property type="entry name" value="ABC_transp_permease"/>
</dbReference>
<organism evidence="7 8">
    <name type="scientific">Streptosporangium vulgare</name>
    <dbReference type="NCBI Taxonomy" id="46190"/>
    <lineage>
        <taxon>Bacteria</taxon>
        <taxon>Bacillati</taxon>
        <taxon>Actinomycetota</taxon>
        <taxon>Actinomycetes</taxon>
        <taxon>Streptosporangiales</taxon>
        <taxon>Streptosporangiaceae</taxon>
        <taxon>Streptosporangium</taxon>
    </lineage>
</organism>
<dbReference type="PANTHER" id="PTHR47089">
    <property type="entry name" value="ABC TRANSPORTER, PERMEASE PROTEIN"/>
    <property type="match status" value="1"/>
</dbReference>